<feature type="region of interest" description="Disordered" evidence="1">
    <location>
        <begin position="306"/>
        <end position="483"/>
    </location>
</feature>
<keyword evidence="4" id="KW-1185">Reference proteome</keyword>
<reference evidence="4" key="2">
    <citation type="journal article" date="2013" name="PLoS Genet.">
        <title>Comparative genome structure, secondary metabolite, and effector coding capacity across Cochliobolus pathogens.</title>
        <authorList>
            <person name="Condon B.J."/>
            <person name="Leng Y."/>
            <person name="Wu D."/>
            <person name="Bushley K.E."/>
            <person name="Ohm R.A."/>
            <person name="Otillar R."/>
            <person name="Martin J."/>
            <person name="Schackwitz W."/>
            <person name="Grimwood J."/>
            <person name="MohdZainudin N."/>
            <person name="Xue C."/>
            <person name="Wang R."/>
            <person name="Manning V.A."/>
            <person name="Dhillon B."/>
            <person name="Tu Z.J."/>
            <person name="Steffenson B.J."/>
            <person name="Salamov A."/>
            <person name="Sun H."/>
            <person name="Lowry S."/>
            <person name="LaButti K."/>
            <person name="Han J."/>
            <person name="Copeland A."/>
            <person name="Lindquist E."/>
            <person name="Barry K."/>
            <person name="Schmutz J."/>
            <person name="Baker S.E."/>
            <person name="Ciuffetti L.M."/>
            <person name="Grigoriev I.V."/>
            <person name="Zhong S."/>
            <person name="Turgeon B.G."/>
        </authorList>
    </citation>
    <scope>NUCLEOTIDE SEQUENCE [LARGE SCALE GENOMIC DNA]</scope>
    <source>
        <strain evidence="4">C5 / ATCC 48332 / race O</strain>
    </source>
</reference>
<gene>
    <name evidence="3" type="ORF">COCHEDRAFT_1225611</name>
</gene>
<dbReference type="SMART" id="SM00353">
    <property type="entry name" value="HLH"/>
    <property type="match status" value="1"/>
</dbReference>
<organism evidence="3 4">
    <name type="scientific">Cochliobolus heterostrophus (strain C5 / ATCC 48332 / race O)</name>
    <name type="common">Southern corn leaf blight fungus</name>
    <name type="synonym">Bipolaris maydis</name>
    <dbReference type="NCBI Taxonomy" id="701091"/>
    <lineage>
        <taxon>Eukaryota</taxon>
        <taxon>Fungi</taxon>
        <taxon>Dikarya</taxon>
        <taxon>Ascomycota</taxon>
        <taxon>Pezizomycotina</taxon>
        <taxon>Dothideomycetes</taxon>
        <taxon>Pleosporomycetidae</taxon>
        <taxon>Pleosporales</taxon>
        <taxon>Pleosporineae</taxon>
        <taxon>Pleosporaceae</taxon>
        <taxon>Bipolaris</taxon>
    </lineage>
</organism>
<dbReference type="GO" id="GO:0046983">
    <property type="term" value="F:protein dimerization activity"/>
    <property type="evidence" value="ECO:0007669"/>
    <property type="project" value="InterPro"/>
</dbReference>
<dbReference type="CDD" id="cd11392">
    <property type="entry name" value="bHLH_ScPHO4_like"/>
    <property type="match status" value="1"/>
</dbReference>
<sequence>MNNSAAQSWTAADHFAMDTSQDNFAGAEFIDFDNLDLDFDMDGYNSQGPASTGSQLADLTDSLNVHHLQNQFPPQLAPDYHNGPNGAQKSHNIPPHGLSQQPANNFFDYAVPQHTAQGYPQPHDQLYRPHQGVPPTPNSTEIHGDPNRYLQQVESQQALFDQRYHMRKDDATFTPLVSPAVTPHDTRFQIPEFAMAGSYFSPLTSPALTAQSQQHAHQPQQNTASESSTGHSPIDLDMDMLGESAIVSQDQGRRNTRAANRRVAPRTSGNARVRQSPIVKPNRRKSNGSSLVLPKDVTDLVQNARSQHPLSAGLDAPRTRESSETDSISPEPMLSEMRPPPKPSSLTASPAVMAQRSSQSSTPATPASLMRIQPSPDFNGSEQAPPMLEELTLPEASLDRPSLSRSDTAIRDDDDDSGTPRLSARKTPKLNPLSTPGAAMSGRPSPMLDAMSTPTSPAFSMTSSRRDAKLARNPKKRNSVSSHLVSPALMPKISPSIKPLLPDGGSGTTDNTHALLLASKSNYQNILDGTTVPGVVYPTSLSTNLTSKRTSHKIAEQGRRNRINTALQEMQALLPSPRFGNVSDAKSPETNAQNSNNSKAAKVESAIEYIKQLKQEVSERDELISKKDSEMDALKKELAALKRCQSEGSAPETTTETKAEASSSPNTESKR</sequence>
<feature type="domain" description="BHLH" evidence="2">
    <location>
        <begin position="547"/>
        <end position="613"/>
    </location>
</feature>
<reference evidence="3 4" key="1">
    <citation type="journal article" date="2012" name="PLoS Pathog.">
        <title>Diverse lifestyles and strategies of plant pathogenesis encoded in the genomes of eighteen Dothideomycetes fungi.</title>
        <authorList>
            <person name="Ohm R.A."/>
            <person name="Feau N."/>
            <person name="Henrissat B."/>
            <person name="Schoch C.L."/>
            <person name="Horwitz B.A."/>
            <person name="Barry K.W."/>
            <person name="Condon B.J."/>
            <person name="Copeland A.C."/>
            <person name="Dhillon B."/>
            <person name="Glaser F."/>
            <person name="Hesse C.N."/>
            <person name="Kosti I."/>
            <person name="LaButti K."/>
            <person name="Lindquist E.A."/>
            <person name="Lucas S."/>
            <person name="Salamov A.A."/>
            <person name="Bradshaw R.E."/>
            <person name="Ciuffetti L."/>
            <person name="Hamelin R.C."/>
            <person name="Kema G.H.J."/>
            <person name="Lawrence C."/>
            <person name="Scott J.A."/>
            <person name="Spatafora J.W."/>
            <person name="Turgeon B.G."/>
            <person name="de Wit P.J.G.M."/>
            <person name="Zhong S."/>
            <person name="Goodwin S.B."/>
            <person name="Grigoriev I.V."/>
        </authorList>
    </citation>
    <scope>NUCLEOTIDE SEQUENCE [LARGE SCALE GENOMIC DNA]</scope>
    <source>
        <strain evidence="4">C5 / ATCC 48332 / race O</strain>
    </source>
</reference>
<dbReference type="InterPro" id="IPR011598">
    <property type="entry name" value="bHLH_dom"/>
</dbReference>
<feature type="compositionally biased region" description="Low complexity" evidence="1">
    <location>
        <begin position="649"/>
        <end position="665"/>
    </location>
</feature>
<dbReference type="Pfam" id="PF00010">
    <property type="entry name" value="HLH"/>
    <property type="match status" value="1"/>
</dbReference>
<evidence type="ECO:0000313" key="3">
    <source>
        <dbReference type="EMBL" id="EMD90053.1"/>
    </source>
</evidence>
<dbReference type="STRING" id="701091.M2UQ40"/>
<dbReference type="eggNOG" id="ENOG502S7T4">
    <property type="taxonomic scope" value="Eukaryota"/>
</dbReference>
<feature type="compositionally biased region" description="Low complexity" evidence="1">
    <location>
        <begin position="210"/>
        <end position="221"/>
    </location>
</feature>
<dbReference type="EMBL" id="KB445578">
    <property type="protein sequence ID" value="EMD90053.1"/>
    <property type="molecule type" value="Genomic_DNA"/>
</dbReference>
<feature type="region of interest" description="Disordered" evidence="1">
    <location>
        <begin position="207"/>
        <end position="294"/>
    </location>
</feature>
<proteinExistence type="predicted"/>
<protein>
    <recommendedName>
        <fullName evidence="2">BHLH domain-containing protein</fullName>
    </recommendedName>
</protein>
<evidence type="ECO:0000259" key="2">
    <source>
        <dbReference type="PROSITE" id="PS50888"/>
    </source>
</evidence>
<accession>M2UQ40</accession>
<dbReference type="AlphaFoldDB" id="M2UQ40"/>
<dbReference type="Gene3D" id="4.10.280.10">
    <property type="entry name" value="Helix-loop-helix DNA-binding domain"/>
    <property type="match status" value="1"/>
</dbReference>
<feature type="compositionally biased region" description="Low complexity" evidence="1">
    <location>
        <begin position="591"/>
        <end position="600"/>
    </location>
</feature>
<evidence type="ECO:0000256" key="1">
    <source>
        <dbReference type="SAM" id="MobiDB-lite"/>
    </source>
</evidence>
<feature type="compositionally biased region" description="Polar residues" evidence="1">
    <location>
        <begin position="222"/>
        <end position="231"/>
    </location>
</feature>
<dbReference type="SUPFAM" id="SSF47459">
    <property type="entry name" value="HLH, helix-loop-helix DNA-binding domain"/>
    <property type="match status" value="1"/>
</dbReference>
<feature type="compositionally biased region" description="Polar residues" evidence="1">
    <location>
        <begin position="452"/>
        <end position="463"/>
    </location>
</feature>
<dbReference type="OrthoDB" id="5344169at2759"/>
<feature type="region of interest" description="Disordered" evidence="1">
    <location>
        <begin position="642"/>
        <end position="671"/>
    </location>
</feature>
<feature type="region of interest" description="Disordered" evidence="1">
    <location>
        <begin position="580"/>
        <end position="602"/>
    </location>
</feature>
<dbReference type="InterPro" id="IPR036638">
    <property type="entry name" value="HLH_DNA-bd_sf"/>
</dbReference>
<dbReference type="Proteomes" id="UP000016936">
    <property type="component" value="Unassembled WGS sequence"/>
</dbReference>
<feature type="compositionally biased region" description="Basic residues" evidence="1">
    <location>
        <begin position="254"/>
        <end position="264"/>
    </location>
</feature>
<feature type="region of interest" description="Disordered" evidence="1">
    <location>
        <begin position="72"/>
        <end position="103"/>
    </location>
</feature>
<dbReference type="OMA" id="EQDMAFT"/>
<name>M2UQ40_COCH5</name>
<dbReference type="HOGENOM" id="CLU_015973_1_0_1"/>
<evidence type="ECO:0000313" key="4">
    <source>
        <dbReference type="Proteomes" id="UP000016936"/>
    </source>
</evidence>
<feature type="compositionally biased region" description="Low complexity" evidence="1">
    <location>
        <begin position="355"/>
        <end position="368"/>
    </location>
</feature>
<dbReference type="PROSITE" id="PS50888">
    <property type="entry name" value="BHLH"/>
    <property type="match status" value="1"/>
</dbReference>